<dbReference type="InterPro" id="IPR012296">
    <property type="entry name" value="Nuclease_put_TT1808"/>
</dbReference>
<name>A1ZXX8_MICM2</name>
<sequence length="201" mass="23604">MISQGLFVYLTMGQAEPLKTHYTYEEYLELEQTEGIRYEYYQGEIFAMAGSTKRHNRISRNTLFLFEQSLNDNCEAFIGDVKVEINQHKHYVYPDVVVTCDANDVANDQEVYVKHPSLVVEVLSKSTQGYDKNEKQKAYMRLPSLEYYMLIEQNTCEIELYSRQKDLWSYALYNDPNQVIALPKLNLSLKVSDVYKRVKFD</sequence>
<keyword evidence="3" id="KW-1185">Reference proteome</keyword>
<comment type="caution">
    <text evidence="2">The sequence shown here is derived from an EMBL/GenBank/DDBJ whole genome shotgun (WGS) entry which is preliminary data.</text>
</comment>
<dbReference type="SUPFAM" id="SSF52980">
    <property type="entry name" value="Restriction endonuclease-like"/>
    <property type="match status" value="1"/>
</dbReference>
<accession>A1ZXX8</accession>
<gene>
    <name evidence="2" type="ORF">M23134_05517</name>
</gene>
<proteinExistence type="predicted"/>
<dbReference type="InterPro" id="IPR011335">
    <property type="entry name" value="Restrct_endonuc-II-like"/>
</dbReference>
<evidence type="ECO:0000313" key="3">
    <source>
        <dbReference type="Proteomes" id="UP000004095"/>
    </source>
</evidence>
<dbReference type="EMBL" id="AAWS01000062">
    <property type="protein sequence ID" value="EAY24715.1"/>
    <property type="molecule type" value="Genomic_DNA"/>
</dbReference>
<dbReference type="AlphaFoldDB" id="A1ZXX8"/>
<dbReference type="PANTHER" id="PTHR36558:SF1">
    <property type="entry name" value="RESTRICTION ENDONUCLEASE DOMAIN-CONTAINING PROTEIN-RELATED"/>
    <property type="match status" value="1"/>
</dbReference>
<dbReference type="Gene3D" id="3.90.1570.10">
    <property type="entry name" value="tt1808, chain A"/>
    <property type="match status" value="1"/>
</dbReference>
<reference evidence="2 3" key="1">
    <citation type="submission" date="2007-01" db="EMBL/GenBank/DDBJ databases">
        <authorList>
            <person name="Haygood M."/>
            <person name="Podell S."/>
            <person name="Anderson C."/>
            <person name="Hopkinson B."/>
            <person name="Roe K."/>
            <person name="Barbeau K."/>
            <person name="Gaasterland T."/>
            <person name="Ferriera S."/>
            <person name="Johnson J."/>
            <person name="Kravitz S."/>
            <person name="Beeson K."/>
            <person name="Sutton G."/>
            <person name="Rogers Y.-H."/>
            <person name="Friedman R."/>
            <person name="Frazier M."/>
            <person name="Venter J.C."/>
        </authorList>
    </citation>
    <scope>NUCLEOTIDE SEQUENCE [LARGE SCALE GENOMIC DNA]</scope>
    <source>
        <strain evidence="2 3">ATCC 23134</strain>
    </source>
</reference>
<dbReference type="CDD" id="cd06260">
    <property type="entry name" value="DUF820-like"/>
    <property type="match status" value="1"/>
</dbReference>
<dbReference type="Pfam" id="PF05685">
    <property type="entry name" value="Uma2"/>
    <property type="match status" value="1"/>
</dbReference>
<evidence type="ECO:0000313" key="2">
    <source>
        <dbReference type="EMBL" id="EAY24715.1"/>
    </source>
</evidence>
<evidence type="ECO:0000259" key="1">
    <source>
        <dbReference type="Pfam" id="PF05685"/>
    </source>
</evidence>
<dbReference type="Proteomes" id="UP000004095">
    <property type="component" value="Unassembled WGS sequence"/>
</dbReference>
<dbReference type="PANTHER" id="PTHR36558">
    <property type="entry name" value="GLR1098 PROTEIN"/>
    <property type="match status" value="1"/>
</dbReference>
<dbReference type="InterPro" id="IPR008538">
    <property type="entry name" value="Uma2"/>
</dbReference>
<dbReference type="eggNOG" id="COG4636">
    <property type="taxonomic scope" value="Bacteria"/>
</dbReference>
<protein>
    <recommendedName>
        <fullName evidence="1">Putative restriction endonuclease domain-containing protein</fullName>
    </recommendedName>
</protein>
<organism evidence="2 3">
    <name type="scientific">Microscilla marina ATCC 23134</name>
    <dbReference type="NCBI Taxonomy" id="313606"/>
    <lineage>
        <taxon>Bacteria</taxon>
        <taxon>Pseudomonadati</taxon>
        <taxon>Bacteroidota</taxon>
        <taxon>Cytophagia</taxon>
        <taxon>Cytophagales</taxon>
        <taxon>Microscillaceae</taxon>
        <taxon>Microscilla</taxon>
    </lineage>
</organism>
<feature type="domain" description="Putative restriction endonuclease" evidence="1">
    <location>
        <begin position="25"/>
        <end position="188"/>
    </location>
</feature>